<gene>
    <name evidence="1" type="ORF">TNIN_201881</name>
</gene>
<dbReference type="Proteomes" id="UP000886998">
    <property type="component" value="Unassembled WGS sequence"/>
</dbReference>
<comment type="caution">
    <text evidence="1">The sequence shown here is derived from an EMBL/GenBank/DDBJ whole genome shotgun (WGS) entry which is preliminary data.</text>
</comment>
<reference evidence="1" key="1">
    <citation type="submission" date="2020-08" db="EMBL/GenBank/DDBJ databases">
        <title>Multicomponent nature underlies the extraordinary mechanical properties of spider dragline silk.</title>
        <authorList>
            <person name="Kono N."/>
            <person name="Nakamura H."/>
            <person name="Mori M."/>
            <person name="Yoshida Y."/>
            <person name="Ohtoshi R."/>
            <person name="Malay A.D."/>
            <person name="Moran D.A.P."/>
            <person name="Tomita M."/>
            <person name="Numata K."/>
            <person name="Arakawa K."/>
        </authorList>
    </citation>
    <scope>NUCLEOTIDE SEQUENCE</scope>
</reference>
<dbReference type="OrthoDB" id="6437492at2759"/>
<evidence type="ECO:0000313" key="2">
    <source>
        <dbReference type="Proteomes" id="UP000886998"/>
    </source>
</evidence>
<protein>
    <submittedName>
        <fullName evidence="1">Uncharacterized protein</fullName>
    </submittedName>
</protein>
<keyword evidence="2" id="KW-1185">Reference proteome</keyword>
<dbReference type="EMBL" id="BMAV01002723">
    <property type="protein sequence ID" value="GFY41858.1"/>
    <property type="molecule type" value="Genomic_DNA"/>
</dbReference>
<evidence type="ECO:0000313" key="1">
    <source>
        <dbReference type="EMBL" id="GFY41858.1"/>
    </source>
</evidence>
<accession>A0A8X6WV32</accession>
<proteinExistence type="predicted"/>
<dbReference type="AlphaFoldDB" id="A0A8X6WV32"/>
<sequence>MAVIINERCRKVVVGYKPPFELQHITGSRIYLEVIQDIEAGQELHLASYNLLLAHESSSHHKNGILNPRETTDRSLGVRREDLEDVSDSSGLQAPSSLELQNQDNTCCICDIRFPDQYSSAALEYASDTATAFLNTFLCRQLKAIIDIDHIVTTLYA</sequence>
<organism evidence="1 2">
    <name type="scientific">Trichonephila inaurata madagascariensis</name>
    <dbReference type="NCBI Taxonomy" id="2747483"/>
    <lineage>
        <taxon>Eukaryota</taxon>
        <taxon>Metazoa</taxon>
        <taxon>Ecdysozoa</taxon>
        <taxon>Arthropoda</taxon>
        <taxon>Chelicerata</taxon>
        <taxon>Arachnida</taxon>
        <taxon>Araneae</taxon>
        <taxon>Araneomorphae</taxon>
        <taxon>Entelegynae</taxon>
        <taxon>Araneoidea</taxon>
        <taxon>Nephilidae</taxon>
        <taxon>Trichonephila</taxon>
        <taxon>Trichonephila inaurata</taxon>
    </lineage>
</organism>
<name>A0A8X6WV32_9ARAC</name>